<dbReference type="FunFam" id="1.25.40.10:FF:001791">
    <property type="entry name" value="Pentatricopeptide repeat-containing protein At3g58590"/>
    <property type="match status" value="1"/>
</dbReference>
<dbReference type="InterPro" id="IPR002885">
    <property type="entry name" value="PPR_rpt"/>
</dbReference>
<keyword evidence="5" id="KW-1185">Reference proteome</keyword>
<dbReference type="Pfam" id="PF01535">
    <property type="entry name" value="PPR"/>
    <property type="match status" value="7"/>
</dbReference>
<proteinExistence type="predicted"/>
<evidence type="ECO:0008006" key="6">
    <source>
        <dbReference type="Google" id="ProtNLM"/>
    </source>
</evidence>
<gene>
    <name evidence="4" type="primary">gb04717</name>
    <name evidence="4" type="ORF">PR202_gb04717</name>
</gene>
<reference evidence="4" key="1">
    <citation type="journal article" date="2018" name="DNA Res.">
        <title>Multiple hybrid de novo genome assembly of finger millet, an orphan allotetraploid crop.</title>
        <authorList>
            <person name="Hatakeyama M."/>
            <person name="Aluri S."/>
            <person name="Balachadran M.T."/>
            <person name="Sivarajan S.R."/>
            <person name="Patrignani A."/>
            <person name="Gruter S."/>
            <person name="Poveda L."/>
            <person name="Shimizu-Inatsugi R."/>
            <person name="Baeten J."/>
            <person name="Francoijs K.J."/>
            <person name="Nataraja K.N."/>
            <person name="Reddy Y.A.N."/>
            <person name="Phadnis S."/>
            <person name="Ravikumar R.L."/>
            <person name="Schlapbach R."/>
            <person name="Sreeman S.M."/>
            <person name="Shimizu K.K."/>
        </authorList>
    </citation>
    <scope>NUCLEOTIDE SEQUENCE</scope>
</reference>
<protein>
    <recommendedName>
        <fullName evidence="6">Pentatricopeptide repeat-containing protein</fullName>
    </recommendedName>
</protein>
<evidence type="ECO:0000256" key="1">
    <source>
        <dbReference type="ARBA" id="ARBA00022737"/>
    </source>
</evidence>
<evidence type="ECO:0000256" key="3">
    <source>
        <dbReference type="PROSITE-ProRule" id="PRU00708"/>
    </source>
</evidence>
<dbReference type="PROSITE" id="PS51375">
    <property type="entry name" value="PPR"/>
    <property type="match status" value="5"/>
</dbReference>
<dbReference type="Proteomes" id="UP001054889">
    <property type="component" value="Unassembled WGS sequence"/>
</dbReference>
<dbReference type="InterPro" id="IPR011990">
    <property type="entry name" value="TPR-like_helical_dom_sf"/>
</dbReference>
<evidence type="ECO:0000313" key="4">
    <source>
        <dbReference type="EMBL" id="GJN17634.1"/>
    </source>
</evidence>
<dbReference type="PANTHER" id="PTHR47926:SF423">
    <property type="entry name" value="REPEAT-CONTAINING PROTEIN, PUTATIVE-RELATED"/>
    <property type="match status" value="1"/>
</dbReference>
<dbReference type="NCBIfam" id="TIGR00756">
    <property type="entry name" value="PPR"/>
    <property type="match status" value="6"/>
</dbReference>
<dbReference type="Pfam" id="PF13041">
    <property type="entry name" value="PPR_2"/>
    <property type="match status" value="1"/>
</dbReference>
<dbReference type="AlphaFoldDB" id="A0AAV5E3L7"/>
<evidence type="ECO:0000256" key="2">
    <source>
        <dbReference type="ARBA" id="ARBA00022946"/>
    </source>
</evidence>
<name>A0AAV5E3L7_ELECO</name>
<organism evidence="4 5">
    <name type="scientific">Eleusine coracana subsp. coracana</name>
    <dbReference type="NCBI Taxonomy" id="191504"/>
    <lineage>
        <taxon>Eukaryota</taxon>
        <taxon>Viridiplantae</taxon>
        <taxon>Streptophyta</taxon>
        <taxon>Embryophyta</taxon>
        <taxon>Tracheophyta</taxon>
        <taxon>Spermatophyta</taxon>
        <taxon>Magnoliopsida</taxon>
        <taxon>Liliopsida</taxon>
        <taxon>Poales</taxon>
        <taxon>Poaceae</taxon>
        <taxon>PACMAD clade</taxon>
        <taxon>Chloridoideae</taxon>
        <taxon>Cynodonteae</taxon>
        <taxon>Eleusininae</taxon>
        <taxon>Eleusine</taxon>
    </lineage>
</organism>
<dbReference type="FunFam" id="1.25.40.10:FF:001834">
    <property type="entry name" value="Pentatricopeptide repeat-containing protein At4g39952, mitochondrial"/>
    <property type="match status" value="1"/>
</dbReference>
<sequence length="713" mass="78552">MWHGSISADPVALAHSAACWGLGAMRTEQNRPTKSRYWALLSPSIQFSGPVQFPIPHHARPRHGAHTSVLPHAAPAAVPLDGMPRPGPPSPPLSASLFNSLIASRARAGRVVDAVALLTRMLAAGVAPTAFTFAPILSAPCLDARCASQLHARVLQGGMLHGEPYTATALLGFFGRSGRFDDALKVFAETAVRSVVTWNCLIASFMRFGRADDAVFWFRELVRSGDELSDGSLVAVLPAFGSPEQVHGLIKKLLMDSFAEVANSLLHSYCSCSSLHMAEKLFDELIVRDVVSWNTMISSFARSSVPERAFKIFLNMQRHGVFPSETTFSSVLYACTSMNGHEHGKSIHAKAIKQSLNTSVFVSTALVDFYANCVGRRDAHKVLQEAPENSTSCWNALISAHSDSDDPTSLVILRGMLRSGIQPNEVSFSSSLKDPSLLDLWQIHSLVTRLGHGDNDYVSSAIISSYASHGILSDALAYGVSLDPDSCSISMNVLAGIYNRTRMYQETKELLLHQKSSDTVSWSILITACARNDDYVEAFRFFKQMRILGHRFDSSDTYVDNMLLDMYAKCGRIEDCLKIFEEMEDRNLISWTAVVSGLGLNGFSRKALAWFEAMEKDGFKPDKVAILAVLSACRHGRLVQQGMKIFKNMRADYSVEAEMEHYICVVDMLCKCGQLKEAEAVIRDMPFRPSTVIWRTFLQGCKTYGVMEAQVFS</sequence>
<dbReference type="GO" id="GO:0003723">
    <property type="term" value="F:RNA binding"/>
    <property type="evidence" value="ECO:0007669"/>
    <property type="project" value="InterPro"/>
</dbReference>
<keyword evidence="1" id="KW-0677">Repeat</keyword>
<accession>A0AAV5E3L7</accession>
<evidence type="ECO:0000313" key="5">
    <source>
        <dbReference type="Proteomes" id="UP001054889"/>
    </source>
</evidence>
<dbReference type="PANTHER" id="PTHR47926">
    <property type="entry name" value="PENTATRICOPEPTIDE REPEAT-CONTAINING PROTEIN"/>
    <property type="match status" value="1"/>
</dbReference>
<feature type="repeat" description="PPR" evidence="3">
    <location>
        <begin position="194"/>
        <end position="228"/>
    </location>
</feature>
<dbReference type="Gene3D" id="1.25.40.10">
    <property type="entry name" value="Tetratricopeptide repeat domain"/>
    <property type="match status" value="5"/>
</dbReference>
<feature type="repeat" description="PPR" evidence="3">
    <location>
        <begin position="518"/>
        <end position="552"/>
    </location>
</feature>
<feature type="repeat" description="PPR" evidence="3">
    <location>
        <begin position="289"/>
        <end position="323"/>
    </location>
</feature>
<feature type="repeat" description="PPR" evidence="3">
    <location>
        <begin position="94"/>
        <end position="128"/>
    </location>
</feature>
<dbReference type="EMBL" id="BQKI01000073">
    <property type="protein sequence ID" value="GJN17634.1"/>
    <property type="molecule type" value="Genomic_DNA"/>
</dbReference>
<reference evidence="4" key="2">
    <citation type="submission" date="2021-12" db="EMBL/GenBank/DDBJ databases">
        <title>Resequencing data analysis of finger millet.</title>
        <authorList>
            <person name="Hatakeyama M."/>
            <person name="Aluri S."/>
            <person name="Balachadran M.T."/>
            <person name="Sivarajan S.R."/>
            <person name="Poveda L."/>
            <person name="Shimizu-Inatsugi R."/>
            <person name="Schlapbach R."/>
            <person name="Sreeman S.M."/>
            <person name="Shimizu K.K."/>
        </authorList>
    </citation>
    <scope>NUCLEOTIDE SEQUENCE</scope>
</reference>
<keyword evidence="2" id="KW-0809">Transit peptide</keyword>
<dbReference type="InterPro" id="IPR046960">
    <property type="entry name" value="PPR_At4g14850-like_plant"/>
</dbReference>
<dbReference type="FunFam" id="1.25.40.10:FF:001096">
    <property type="entry name" value="Pentatricopeptide repeat-containing protein"/>
    <property type="match status" value="1"/>
</dbReference>
<feature type="repeat" description="PPR" evidence="3">
    <location>
        <begin position="556"/>
        <end position="590"/>
    </location>
</feature>
<comment type="caution">
    <text evidence="4">The sequence shown here is derived from an EMBL/GenBank/DDBJ whole genome shotgun (WGS) entry which is preliminary data.</text>
</comment>
<dbReference type="GO" id="GO:0009451">
    <property type="term" value="P:RNA modification"/>
    <property type="evidence" value="ECO:0007669"/>
    <property type="project" value="InterPro"/>
</dbReference>